<gene>
    <name evidence="2" type="ORF">AQJ91_45300</name>
</gene>
<sequence>MGERPLSSGAGADELRARFQAQGRPGLVESRRRDARQARRMYVAFAGLVAVICLVLIVVRLGKGDAVGVWTATYAVGVVVSGSGAVLARNGRTRRAMAVTCVAAAVASLGDSPMFR</sequence>
<dbReference type="STRING" id="909626.AQJ91_45300"/>
<organism evidence="2 3">
    <name type="scientific">Streptomyces dysideae</name>
    <dbReference type="NCBI Taxonomy" id="909626"/>
    <lineage>
        <taxon>Bacteria</taxon>
        <taxon>Bacillati</taxon>
        <taxon>Actinomycetota</taxon>
        <taxon>Actinomycetes</taxon>
        <taxon>Kitasatosporales</taxon>
        <taxon>Streptomycetaceae</taxon>
        <taxon>Streptomyces</taxon>
    </lineage>
</organism>
<keyword evidence="1" id="KW-0812">Transmembrane</keyword>
<comment type="caution">
    <text evidence="2">The sequence shown here is derived from an EMBL/GenBank/DDBJ whole genome shotgun (WGS) entry which is preliminary data.</text>
</comment>
<proteinExistence type="predicted"/>
<keyword evidence="1" id="KW-0472">Membrane</keyword>
<feature type="transmembrane region" description="Helical" evidence="1">
    <location>
        <begin position="41"/>
        <end position="61"/>
    </location>
</feature>
<dbReference type="AlphaFoldDB" id="A0A101UPZ2"/>
<evidence type="ECO:0000313" key="3">
    <source>
        <dbReference type="Proteomes" id="UP000053260"/>
    </source>
</evidence>
<evidence type="ECO:0000313" key="2">
    <source>
        <dbReference type="EMBL" id="KUO14738.1"/>
    </source>
</evidence>
<keyword evidence="3" id="KW-1185">Reference proteome</keyword>
<feature type="transmembrane region" description="Helical" evidence="1">
    <location>
        <begin position="67"/>
        <end position="88"/>
    </location>
</feature>
<keyword evidence="1" id="KW-1133">Transmembrane helix</keyword>
<dbReference type="OrthoDB" id="4245353at2"/>
<reference evidence="2 3" key="1">
    <citation type="submission" date="2015-10" db="EMBL/GenBank/DDBJ databases">
        <title>Draft genome sequence of Streptomyces sp. RV15, isolated from a marine sponge.</title>
        <authorList>
            <person name="Ruckert C."/>
            <person name="Abdelmohsen U.R."/>
            <person name="Winkler A."/>
            <person name="Hentschel U."/>
            <person name="Kalinowski J."/>
            <person name="Kampfer P."/>
            <person name="Glaeser S."/>
        </authorList>
    </citation>
    <scope>NUCLEOTIDE SEQUENCE [LARGE SCALE GENOMIC DNA]</scope>
    <source>
        <strain evidence="2 3">RV15</strain>
    </source>
</reference>
<name>A0A101UPZ2_9ACTN</name>
<dbReference type="EMBL" id="LMXB01000134">
    <property type="protein sequence ID" value="KUO14738.1"/>
    <property type="molecule type" value="Genomic_DNA"/>
</dbReference>
<evidence type="ECO:0000256" key="1">
    <source>
        <dbReference type="SAM" id="Phobius"/>
    </source>
</evidence>
<protein>
    <submittedName>
        <fullName evidence="2">Uncharacterized protein</fullName>
    </submittedName>
</protein>
<accession>A0A101UPZ2</accession>
<dbReference type="Proteomes" id="UP000053260">
    <property type="component" value="Unassembled WGS sequence"/>
</dbReference>